<proteinExistence type="predicted"/>
<feature type="compositionally biased region" description="Pro residues" evidence="1">
    <location>
        <begin position="1"/>
        <end position="14"/>
    </location>
</feature>
<organism evidence="2 3">
    <name type="scientific">Microbispora amethystogenes</name>
    <dbReference type="NCBI Taxonomy" id="1427754"/>
    <lineage>
        <taxon>Bacteria</taxon>
        <taxon>Bacillati</taxon>
        <taxon>Actinomycetota</taxon>
        <taxon>Actinomycetes</taxon>
        <taxon>Streptosporangiales</taxon>
        <taxon>Streptosporangiaceae</taxon>
        <taxon>Microbispora</taxon>
    </lineage>
</organism>
<feature type="region of interest" description="Disordered" evidence="1">
    <location>
        <begin position="1"/>
        <end position="141"/>
    </location>
</feature>
<gene>
    <name evidence="2" type="ORF">Mam01_65400</name>
</gene>
<comment type="caution">
    <text evidence="2">The sequence shown here is derived from an EMBL/GenBank/DDBJ whole genome shotgun (WGS) entry which is preliminary data.</text>
</comment>
<sequence>MLCPPDAPLPPDPPCLEARAGREPSAVRAPAGSPPDPLSDECAEVSAASRESPPDPPDDRWEPPEEWRDVPPLPEEPAEVPTARRGDPEPESLPESPPEAALRAIRAPPSAGADSRPARGAESLCDAAAREAPSDPLADVL</sequence>
<accession>A0ABQ4FNI0</accession>
<protein>
    <submittedName>
        <fullName evidence="2">Uncharacterized protein</fullName>
    </submittedName>
</protein>
<reference evidence="2 3" key="1">
    <citation type="submission" date="2021-01" db="EMBL/GenBank/DDBJ databases">
        <title>Whole genome shotgun sequence of Microbispora amethystogenes NBRC 101907.</title>
        <authorList>
            <person name="Komaki H."/>
            <person name="Tamura T."/>
        </authorList>
    </citation>
    <scope>NUCLEOTIDE SEQUENCE [LARGE SCALE GENOMIC DNA]</scope>
    <source>
        <strain evidence="2 3">NBRC 101907</strain>
    </source>
</reference>
<evidence type="ECO:0000256" key="1">
    <source>
        <dbReference type="SAM" id="MobiDB-lite"/>
    </source>
</evidence>
<keyword evidence="3" id="KW-1185">Reference proteome</keyword>
<evidence type="ECO:0000313" key="2">
    <source>
        <dbReference type="EMBL" id="GIH36376.1"/>
    </source>
</evidence>
<evidence type="ECO:0000313" key="3">
    <source>
        <dbReference type="Proteomes" id="UP000651728"/>
    </source>
</evidence>
<dbReference type="Proteomes" id="UP000651728">
    <property type="component" value="Unassembled WGS sequence"/>
</dbReference>
<feature type="compositionally biased region" description="Basic and acidic residues" evidence="1">
    <location>
        <begin position="57"/>
        <end position="69"/>
    </location>
</feature>
<dbReference type="EMBL" id="BOOB01000059">
    <property type="protein sequence ID" value="GIH36376.1"/>
    <property type="molecule type" value="Genomic_DNA"/>
</dbReference>
<name>A0ABQ4FNI0_9ACTN</name>